<dbReference type="AlphaFoldDB" id="A0A8H7RRW8"/>
<dbReference type="Proteomes" id="UP000646827">
    <property type="component" value="Unassembled WGS sequence"/>
</dbReference>
<organism evidence="2 3">
    <name type="scientific">Circinella minor</name>
    <dbReference type="NCBI Taxonomy" id="1195481"/>
    <lineage>
        <taxon>Eukaryota</taxon>
        <taxon>Fungi</taxon>
        <taxon>Fungi incertae sedis</taxon>
        <taxon>Mucoromycota</taxon>
        <taxon>Mucoromycotina</taxon>
        <taxon>Mucoromycetes</taxon>
        <taxon>Mucorales</taxon>
        <taxon>Lichtheimiaceae</taxon>
        <taxon>Circinella</taxon>
    </lineage>
</organism>
<feature type="region of interest" description="Disordered" evidence="1">
    <location>
        <begin position="173"/>
        <end position="298"/>
    </location>
</feature>
<accession>A0A8H7RRW8</accession>
<dbReference type="OrthoDB" id="2379842at2759"/>
<proteinExistence type="predicted"/>
<gene>
    <name evidence="2" type="ORF">INT45_007162</name>
</gene>
<feature type="compositionally biased region" description="Basic and acidic residues" evidence="1">
    <location>
        <begin position="205"/>
        <end position="244"/>
    </location>
</feature>
<dbReference type="EMBL" id="JAEPRB010000467">
    <property type="protein sequence ID" value="KAG2216041.1"/>
    <property type="molecule type" value="Genomic_DNA"/>
</dbReference>
<sequence length="505" mass="59236">MDYSQAQRQGFILGFKEAFPQSNIDPTTLLRGCYHHYKQSVQRLVSNHSIVPHRSDTEFLDLTNTMYNAKSEKTFERAVQQLHDDFPNCARWLKWWTRDEVASMIFRSKDALKKELQEADTRTTNGIEAFHRDLYRIVQQKKSIMVTLRNIFCYLRSIEADFESFDNAFKVKDSRKQSSKPRTIRFTNDGRAPDTTKALLGSAQEKQKDKAGIDLPKKEDKDEKGSRSLKNNKGEKDGEEEKKGTKDKRIHVEEESKARRERLAKLREEQTKKVREEYKKNKQKRKQESEEREAKRLKSLDQSASIPEFILQQYNFNKEDFVGRFCPEDDGNCGWRAASLVLFNDEKHYYMLKEVMRSGLEKEQTFFKQLFGVKDYEKLRTKLYQPEGSVNSINWFDSIDCAVLLATVCKRPVIILAGIQSNTYLPFEERLSVIHTGQVQDVTPIVLHLHLNHFYAFIVKEESVDNIKWPRICPTYKNEVIDYNRSTAWLDIYKGRCHATREDGM</sequence>
<protein>
    <recommendedName>
        <fullName evidence="4">OTU domain-containing protein</fullName>
    </recommendedName>
</protein>
<evidence type="ECO:0000313" key="2">
    <source>
        <dbReference type="EMBL" id="KAG2216041.1"/>
    </source>
</evidence>
<dbReference type="CDD" id="cd22744">
    <property type="entry name" value="OTU"/>
    <property type="match status" value="1"/>
</dbReference>
<reference evidence="2 3" key="1">
    <citation type="submission" date="2020-12" db="EMBL/GenBank/DDBJ databases">
        <title>Metabolic potential, ecology and presence of endohyphal bacteria is reflected in genomic diversity of Mucoromycotina.</title>
        <authorList>
            <person name="Muszewska A."/>
            <person name="Okrasinska A."/>
            <person name="Steczkiewicz K."/>
            <person name="Drgas O."/>
            <person name="Orlowska M."/>
            <person name="Perlinska-Lenart U."/>
            <person name="Aleksandrzak-Piekarczyk T."/>
            <person name="Szatraj K."/>
            <person name="Zielenkiewicz U."/>
            <person name="Pilsyk S."/>
            <person name="Malc E."/>
            <person name="Mieczkowski P."/>
            <person name="Kruszewska J.S."/>
            <person name="Biernat P."/>
            <person name="Pawlowska J."/>
        </authorList>
    </citation>
    <scope>NUCLEOTIDE SEQUENCE [LARGE SCALE GENOMIC DNA]</scope>
    <source>
        <strain evidence="2 3">CBS 142.35</strain>
    </source>
</reference>
<keyword evidence="3" id="KW-1185">Reference proteome</keyword>
<name>A0A8H7RRW8_9FUNG</name>
<evidence type="ECO:0000256" key="1">
    <source>
        <dbReference type="SAM" id="MobiDB-lite"/>
    </source>
</evidence>
<feature type="compositionally biased region" description="Basic and acidic residues" evidence="1">
    <location>
        <begin position="250"/>
        <end position="298"/>
    </location>
</feature>
<comment type="caution">
    <text evidence="2">The sequence shown here is derived from an EMBL/GenBank/DDBJ whole genome shotgun (WGS) entry which is preliminary data.</text>
</comment>
<evidence type="ECO:0000313" key="3">
    <source>
        <dbReference type="Proteomes" id="UP000646827"/>
    </source>
</evidence>
<evidence type="ECO:0008006" key="4">
    <source>
        <dbReference type="Google" id="ProtNLM"/>
    </source>
</evidence>